<evidence type="ECO:0000256" key="5">
    <source>
        <dbReference type="ARBA" id="ARBA00022989"/>
    </source>
</evidence>
<dbReference type="Gene3D" id="2.60.40.10">
    <property type="entry name" value="Immunoglobulins"/>
    <property type="match status" value="2"/>
</dbReference>
<dbReference type="PANTHER" id="PTHR25466">
    <property type="entry name" value="T-LYMPHOCYTE ACTIVATION ANTIGEN"/>
    <property type="match status" value="1"/>
</dbReference>
<protein>
    <recommendedName>
        <fullName evidence="12">Ig-like domain-containing protein</fullName>
    </recommendedName>
</protein>
<keyword evidence="14" id="KW-1185">Reference proteome</keyword>
<evidence type="ECO:0000313" key="14">
    <source>
        <dbReference type="Proteomes" id="UP000824219"/>
    </source>
</evidence>
<dbReference type="SMART" id="SM00409">
    <property type="entry name" value="IG"/>
    <property type="match status" value="1"/>
</dbReference>
<feature type="domain" description="Ig-like" evidence="12">
    <location>
        <begin position="32"/>
        <end position="129"/>
    </location>
</feature>
<dbReference type="OrthoDB" id="10012075at2759"/>
<dbReference type="AlphaFoldDB" id="A0A9D3P6H5"/>
<evidence type="ECO:0000256" key="3">
    <source>
        <dbReference type="ARBA" id="ARBA00022692"/>
    </source>
</evidence>
<evidence type="ECO:0000256" key="1">
    <source>
        <dbReference type="ARBA" id="ARBA00004251"/>
    </source>
</evidence>
<dbReference type="InterPro" id="IPR036179">
    <property type="entry name" value="Ig-like_dom_sf"/>
</dbReference>
<dbReference type="GO" id="GO:0042130">
    <property type="term" value="P:negative regulation of T cell proliferation"/>
    <property type="evidence" value="ECO:0007669"/>
    <property type="project" value="TreeGrafter"/>
</dbReference>
<evidence type="ECO:0000256" key="9">
    <source>
        <dbReference type="ARBA" id="ARBA00023180"/>
    </source>
</evidence>
<reference evidence="13 14" key="1">
    <citation type="submission" date="2021-06" db="EMBL/GenBank/DDBJ databases">
        <title>Chromosome-level genome assembly of the red-tail catfish (Hemibagrus wyckioides).</title>
        <authorList>
            <person name="Shao F."/>
        </authorList>
    </citation>
    <scope>NUCLEOTIDE SEQUENCE [LARGE SCALE GENOMIC DNA]</scope>
    <source>
        <strain evidence="13">EC202008001</strain>
        <tissue evidence="13">Blood</tissue>
    </source>
</reference>
<keyword evidence="4 11" id="KW-0732">Signal</keyword>
<name>A0A9D3P6H5_9TELE</name>
<evidence type="ECO:0000256" key="4">
    <source>
        <dbReference type="ARBA" id="ARBA00022729"/>
    </source>
</evidence>
<dbReference type="Pfam" id="PF07686">
    <property type="entry name" value="V-set"/>
    <property type="match status" value="1"/>
</dbReference>
<evidence type="ECO:0000256" key="7">
    <source>
        <dbReference type="ARBA" id="ARBA00023157"/>
    </source>
</evidence>
<keyword evidence="7" id="KW-1015">Disulfide bond</keyword>
<feature type="signal peptide" evidence="11">
    <location>
        <begin position="1"/>
        <end position="17"/>
    </location>
</feature>
<keyword evidence="3" id="KW-0812">Transmembrane</keyword>
<evidence type="ECO:0000313" key="13">
    <source>
        <dbReference type="EMBL" id="KAG7334454.1"/>
    </source>
</evidence>
<dbReference type="GO" id="GO:0042102">
    <property type="term" value="P:positive regulation of T cell proliferation"/>
    <property type="evidence" value="ECO:0007669"/>
    <property type="project" value="TreeGrafter"/>
</dbReference>
<keyword evidence="8" id="KW-0675">Receptor</keyword>
<keyword evidence="2" id="KW-1003">Cell membrane</keyword>
<dbReference type="InterPro" id="IPR051713">
    <property type="entry name" value="T-cell_Activation_Regulation"/>
</dbReference>
<sequence>MYLTAFFVFIFAVGLEGLHVHGPSGPVVAQLGGSVLLPCFIESPLPLEGLQVEWRKKDSDALVSLFQQGKSRPDLQSQVFKGRVAFFQDELLKGNFSILLKNVLEEDAGGYRCKVNTSHDVMMEVRNIKHLVVTGAERAIFATAGKDVILNCSVDPRVPASEIEEVTWKKMDREKESDISVLLYQDKRIYSDFSHES</sequence>
<dbReference type="EMBL" id="JAHKSW010000003">
    <property type="protein sequence ID" value="KAG7334454.1"/>
    <property type="molecule type" value="Genomic_DNA"/>
</dbReference>
<dbReference type="InterPro" id="IPR013783">
    <property type="entry name" value="Ig-like_fold"/>
</dbReference>
<evidence type="ECO:0000256" key="8">
    <source>
        <dbReference type="ARBA" id="ARBA00023170"/>
    </source>
</evidence>
<evidence type="ECO:0000256" key="6">
    <source>
        <dbReference type="ARBA" id="ARBA00023136"/>
    </source>
</evidence>
<dbReference type="PROSITE" id="PS50835">
    <property type="entry name" value="IG_LIKE"/>
    <property type="match status" value="1"/>
</dbReference>
<dbReference type="GO" id="GO:0031295">
    <property type="term" value="P:T cell costimulation"/>
    <property type="evidence" value="ECO:0007669"/>
    <property type="project" value="TreeGrafter"/>
</dbReference>
<keyword evidence="10" id="KW-0393">Immunoglobulin domain</keyword>
<evidence type="ECO:0000256" key="11">
    <source>
        <dbReference type="SAM" id="SignalP"/>
    </source>
</evidence>
<dbReference type="SUPFAM" id="SSF48726">
    <property type="entry name" value="Immunoglobulin"/>
    <property type="match status" value="2"/>
</dbReference>
<keyword evidence="9" id="KW-0325">Glycoprotein</keyword>
<dbReference type="PANTHER" id="PTHR25466:SF14">
    <property type="entry name" value="BUTYROPHILIN SUBFAMILY 2 MEMBER A2-LIKE-RELATED"/>
    <property type="match status" value="1"/>
</dbReference>
<dbReference type="GO" id="GO:0007166">
    <property type="term" value="P:cell surface receptor signaling pathway"/>
    <property type="evidence" value="ECO:0007669"/>
    <property type="project" value="TreeGrafter"/>
</dbReference>
<organism evidence="13 14">
    <name type="scientific">Hemibagrus wyckioides</name>
    <dbReference type="NCBI Taxonomy" id="337641"/>
    <lineage>
        <taxon>Eukaryota</taxon>
        <taxon>Metazoa</taxon>
        <taxon>Chordata</taxon>
        <taxon>Craniata</taxon>
        <taxon>Vertebrata</taxon>
        <taxon>Euteleostomi</taxon>
        <taxon>Actinopterygii</taxon>
        <taxon>Neopterygii</taxon>
        <taxon>Teleostei</taxon>
        <taxon>Ostariophysi</taxon>
        <taxon>Siluriformes</taxon>
        <taxon>Bagridae</taxon>
        <taxon>Hemibagrus</taxon>
    </lineage>
</organism>
<accession>A0A9D3P6H5</accession>
<comment type="subcellular location">
    <subcellularLocation>
        <location evidence="1">Cell membrane</location>
        <topology evidence="1">Single-pass type I membrane protein</topology>
    </subcellularLocation>
</comment>
<dbReference type="GO" id="GO:0009897">
    <property type="term" value="C:external side of plasma membrane"/>
    <property type="evidence" value="ECO:0007669"/>
    <property type="project" value="TreeGrafter"/>
</dbReference>
<dbReference type="GO" id="GO:0071222">
    <property type="term" value="P:cellular response to lipopolysaccharide"/>
    <property type="evidence" value="ECO:0007669"/>
    <property type="project" value="TreeGrafter"/>
</dbReference>
<dbReference type="Proteomes" id="UP000824219">
    <property type="component" value="Linkage Group LG03"/>
</dbReference>
<proteinExistence type="predicted"/>
<evidence type="ECO:0000259" key="12">
    <source>
        <dbReference type="PROSITE" id="PS50835"/>
    </source>
</evidence>
<dbReference type="InterPro" id="IPR013106">
    <property type="entry name" value="Ig_V-set"/>
</dbReference>
<dbReference type="GO" id="GO:0006955">
    <property type="term" value="P:immune response"/>
    <property type="evidence" value="ECO:0007669"/>
    <property type="project" value="TreeGrafter"/>
</dbReference>
<keyword evidence="6" id="KW-0472">Membrane</keyword>
<gene>
    <name evidence="13" type="ORF">KOW79_002861</name>
</gene>
<evidence type="ECO:0000256" key="2">
    <source>
        <dbReference type="ARBA" id="ARBA00022475"/>
    </source>
</evidence>
<evidence type="ECO:0000256" key="10">
    <source>
        <dbReference type="ARBA" id="ARBA00023319"/>
    </source>
</evidence>
<dbReference type="InterPro" id="IPR003599">
    <property type="entry name" value="Ig_sub"/>
</dbReference>
<keyword evidence="5" id="KW-1133">Transmembrane helix</keyword>
<dbReference type="FunFam" id="2.60.40.10:FF:000142">
    <property type="entry name" value="V-set domain-containing T-cell activation inhibitor 1"/>
    <property type="match status" value="1"/>
</dbReference>
<feature type="chain" id="PRO_5039150105" description="Ig-like domain-containing protein" evidence="11">
    <location>
        <begin position="18"/>
        <end position="197"/>
    </location>
</feature>
<comment type="caution">
    <text evidence="13">The sequence shown here is derived from an EMBL/GenBank/DDBJ whole genome shotgun (WGS) entry which is preliminary data.</text>
</comment>
<dbReference type="InterPro" id="IPR007110">
    <property type="entry name" value="Ig-like_dom"/>
</dbReference>